<dbReference type="HOGENOM" id="CLU_011601_0_0_6"/>
<evidence type="ECO:0000313" key="2">
    <source>
        <dbReference type="EMBL" id="CDH26645.1"/>
    </source>
</evidence>
<dbReference type="InterPro" id="IPR049953">
    <property type="entry name" value="Antiphage_assoc"/>
</dbReference>
<proteinExistence type="predicted"/>
<dbReference type="InterPro" id="IPR009537">
    <property type="entry name" value="DUF1156"/>
</dbReference>
<evidence type="ECO:0000259" key="1">
    <source>
        <dbReference type="Pfam" id="PF06634"/>
    </source>
</evidence>
<protein>
    <recommendedName>
        <fullName evidence="1">DUF1156 domain-containing protein</fullName>
    </recommendedName>
</protein>
<accession>A0A077PQU6</accession>
<dbReference type="AlphaFoldDB" id="A0A077PQU6"/>
<comment type="caution">
    <text evidence="2">The sequence shown here is derived from an EMBL/GenBank/DDBJ whole genome shotgun (WGS) entry which is preliminary data.</text>
</comment>
<dbReference type="NCBIfam" id="NF042963">
    <property type="entry name" value="DUF1156_antiphage"/>
    <property type="match status" value="1"/>
</dbReference>
<dbReference type="SUPFAM" id="SSF53335">
    <property type="entry name" value="S-adenosyl-L-methionine-dependent methyltransferases"/>
    <property type="match status" value="1"/>
</dbReference>
<reference evidence="2" key="1">
    <citation type="submission" date="2013-07" db="EMBL/GenBank/DDBJ databases">
        <title>Sub-species coevolution in mutualistic symbiosis.</title>
        <authorList>
            <person name="Murfin K."/>
            <person name="Klassen J."/>
            <person name="Lee M."/>
            <person name="Forst S."/>
            <person name="Stock P."/>
            <person name="Goodrich-Blair H."/>
        </authorList>
    </citation>
    <scope>NUCLEOTIDE SEQUENCE [LARGE SCALE GENOMIC DNA]</scope>
    <source>
        <strain evidence="2">Kraussei Becker Underwood</strain>
    </source>
</reference>
<sequence length="1036" mass="117544">MDSGRKKPCSLKNAFDRLQTGQGNLSLPSLFGDEDKMTELTPFALKDAPALIEAVYPAQKISFEAQKERKANLGQTLTGLGSYWKGRKPLILVRSVVLGTLLPQSEDTEKDLEIFEMLMGFDIESLAKRALIQNDIKPAEIAARIQLHNPWDYFGHSVKVTDANFNDVDTLQFPINSDSLGLKLRWRRDIEESEKLAIYRQFLEVIDSYEAKASLCKRPEEVDQNWLYAHVWARVNRHYQNFGVNAESHQELVEQLGQLRYGHRPKVADTFSGGGSIPFEAARLGCDIYASDLNPVALMLTWGAMNVIGASPERKQEIVAAQKLVADIVDQEITALGIEHDQHGNRAKSYLYCLETKCPETGWMVPMSPSWVISKLKNVIAKLVPNHEHKRFDIEVITNASTTEMKEADKGTVSEGALVYELDGKTYRTPIKTLRGDYKDINGNTKNRLRLWEKEDFAPRADDIFQERLYAIHWITKETLEHSRQETFFTEVTDADLEKEALVYDIVRKNIAAWHQSGLIPDMPIEPGEKTDELIRTRGWTHWHHLFNARQLLIFAQYFKHSTPEDYIFNAKTLDWNARIANWMIHWEKTNNVFYNQALNTFYNYGIRCFTSHEAGRSFGFANSKIPDVSIKIKNHEASALAEQNDIYITDPPYADAVYYHEITEYFIAWLRKNPPKPFDEWTWDSRRALAIKGTGDGFRKGMVSAYKAMADHMPDNGMQCVMFTHQDTGVWSDMIGIFWASGLQVVGAWYIATETSTELKKGGYVQGTVILMLRKRAAGENAGFKQRLLPAVRAEVNRQIETMMHLNDEVKDKLGESVFNDSDLQMAGYAAALKVLTSYTHIGGEDVTSFALRPRTKGEVTVVDEIVQQAAEAANSLLVPEGLSADTWQKINGIQRFYLRMMDIETTGASKLDNYQNFAKAFRVEDYGRVMGNMTASKAQLKRIPEFASRDLTDSTEIGASWLGHLIIGLQQILNEKDPQIVIGQLQVDLPDFMEVRPVLIDMLTFTEKKAPEKATRDAAEVLGARLKNMRALGQ</sequence>
<dbReference type="Proteomes" id="UP000028493">
    <property type="component" value="Unassembled WGS sequence"/>
</dbReference>
<dbReference type="InterPro" id="IPR029063">
    <property type="entry name" value="SAM-dependent_MTases_sf"/>
</dbReference>
<dbReference type="EMBL" id="CBSZ010000423">
    <property type="protein sequence ID" value="CDH26645.1"/>
    <property type="molecule type" value="Genomic_DNA"/>
</dbReference>
<dbReference type="Pfam" id="PF06634">
    <property type="entry name" value="DUF1156"/>
    <property type="match status" value="1"/>
</dbReference>
<name>A0A077PQU6_XENBV</name>
<organism evidence="2">
    <name type="scientific">Xenorhabdus bovienii str. kraussei Becker Underwood</name>
    <dbReference type="NCBI Taxonomy" id="1398204"/>
    <lineage>
        <taxon>Bacteria</taxon>
        <taxon>Pseudomonadati</taxon>
        <taxon>Pseudomonadota</taxon>
        <taxon>Gammaproteobacteria</taxon>
        <taxon>Enterobacterales</taxon>
        <taxon>Morganellaceae</taxon>
        <taxon>Xenorhabdus</taxon>
    </lineage>
</organism>
<gene>
    <name evidence="2" type="ORF">XBKB1_850003</name>
</gene>
<feature type="domain" description="DUF1156" evidence="1">
    <location>
        <begin position="56"/>
        <end position="117"/>
    </location>
</feature>